<dbReference type="RefSeq" id="WP_277600683.1">
    <property type="nucleotide sequence ID" value="NZ_UZWE01000050.1"/>
</dbReference>
<evidence type="ECO:0000313" key="1">
    <source>
        <dbReference type="EMBL" id="VDS10074.1"/>
    </source>
</evidence>
<evidence type="ECO:0000313" key="2">
    <source>
        <dbReference type="Proteomes" id="UP000270743"/>
    </source>
</evidence>
<dbReference type="EMBL" id="UZWE01000050">
    <property type="protein sequence ID" value="VDS10074.1"/>
    <property type="molecule type" value="Genomic_DNA"/>
</dbReference>
<gene>
    <name evidence="1" type="ORF">PARHAE_03285</name>
</gene>
<reference evidence="1 2" key="1">
    <citation type="submission" date="2018-12" db="EMBL/GenBank/DDBJ databases">
        <authorList>
            <person name="Criscuolo A."/>
        </authorList>
    </citation>
    <scope>NUCLEOTIDE SEQUENCE [LARGE SCALE GENOMIC DNA]</scope>
    <source>
        <strain evidence="1">ACIP1116241</strain>
    </source>
</reference>
<accession>A0A447IRF6</accession>
<dbReference type="Proteomes" id="UP000270743">
    <property type="component" value="Unassembled WGS sequence"/>
</dbReference>
<proteinExistence type="predicted"/>
<protein>
    <submittedName>
        <fullName evidence="1">Uncharacterized protein</fullName>
    </submittedName>
</protein>
<keyword evidence="2" id="KW-1185">Reference proteome</keyword>
<name>A0A447IRF6_9RHOB</name>
<organism evidence="1 2">
    <name type="scientific">Paracoccus haematequi</name>
    <dbReference type="NCBI Taxonomy" id="2491866"/>
    <lineage>
        <taxon>Bacteria</taxon>
        <taxon>Pseudomonadati</taxon>
        <taxon>Pseudomonadota</taxon>
        <taxon>Alphaproteobacteria</taxon>
        <taxon>Rhodobacterales</taxon>
        <taxon>Paracoccaceae</taxon>
        <taxon>Paracoccus</taxon>
    </lineage>
</organism>
<dbReference type="AlphaFoldDB" id="A0A447IRF6"/>
<sequence length="44" mass="4996">MGIIGGAGLGELLNILLQRHLLTTLLEEHVRVREEQEDEKEDAR</sequence>